<keyword evidence="5" id="KW-1185">Reference proteome</keyword>
<evidence type="ECO:0000259" key="2">
    <source>
        <dbReference type="Pfam" id="PF02829"/>
    </source>
</evidence>
<feature type="binding site" evidence="1">
    <location>
        <position position="76"/>
    </location>
    <ligand>
        <name>Ni(2+)</name>
        <dbReference type="ChEBI" id="CHEBI:49786"/>
    </ligand>
</feature>
<keyword evidence="1" id="KW-0533">Nickel</keyword>
<dbReference type="PIRSF" id="PIRSF037847">
    <property type="entry name" value="NiaR"/>
    <property type="match status" value="1"/>
</dbReference>
<feature type="binding site" evidence="1">
    <location>
        <position position="84"/>
    </location>
    <ligand>
        <name>Ni(2+)</name>
        <dbReference type="ChEBI" id="CHEBI:49786"/>
    </ligand>
</feature>
<accession>A0A097APF9</accession>
<evidence type="ECO:0000256" key="1">
    <source>
        <dbReference type="PIRSR" id="PIRSR037847-1"/>
    </source>
</evidence>
<dbReference type="SUPFAM" id="SSF46785">
    <property type="entry name" value="Winged helix' DNA-binding domain"/>
    <property type="match status" value="1"/>
</dbReference>
<evidence type="ECO:0000313" key="4">
    <source>
        <dbReference type="EMBL" id="AIS51704.1"/>
    </source>
</evidence>
<reference evidence="5" key="1">
    <citation type="journal article" date="2015" name="Genome Announc.">
        <title>Whole-Genome Sequences of 80 Environmental and Clinical Isolates of Burkholderia pseudomallei.</title>
        <authorList>
            <person name="Johnson S.L."/>
            <person name="Baker A.L."/>
            <person name="Chain P.S."/>
            <person name="Currie B.J."/>
            <person name="Daligault H.E."/>
            <person name="Davenport K.W."/>
            <person name="Davis C.B."/>
            <person name="Inglis T.J."/>
            <person name="Kaestli M."/>
            <person name="Koren S."/>
            <person name="Mayo M."/>
            <person name="Merritt A.J."/>
            <person name="Price E.P."/>
            <person name="Sarovich D.S."/>
            <person name="Warner J."/>
            <person name="Rosovitz M.J."/>
        </authorList>
    </citation>
    <scope>NUCLEOTIDE SEQUENCE [LARGE SCALE GENOMIC DNA]</scope>
    <source>
        <strain evidence="5">DSM 2030</strain>
    </source>
</reference>
<dbReference type="RefSeq" id="WP_049684616.1">
    <property type="nucleotide sequence ID" value="NZ_CP009170.1"/>
</dbReference>
<feature type="binding site" evidence="1">
    <location>
        <position position="143"/>
    </location>
    <ligand>
        <name>Ni(2+)</name>
        <dbReference type="ChEBI" id="CHEBI:49786"/>
    </ligand>
</feature>
<proteinExistence type="predicted"/>
<dbReference type="InterPro" id="IPR036388">
    <property type="entry name" value="WH-like_DNA-bd_sf"/>
</dbReference>
<gene>
    <name evidence="4" type="primary">niaR</name>
    <name evidence="4" type="ORF">TKV_c05050</name>
</gene>
<feature type="domain" description="Helix-turn-helix type 11" evidence="3">
    <location>
        <begin position="6"/>
        <end position="59"/>
    </location>
</feature>
<dbReference type="Gene3D" id="1.10.10.10">
    <property type="entry name" value="Winged helix-like DNA-binding domain superfamily/Winged helix DNA-binding domain"/>
    <property type="match status" value="1"/>
</dbReference>
<dbReference type="AlphaFoldDB" id="A0A097APF9"/>
<dbReference type="PANTHER" id="PTHR40068">
    <property type="entry name" value="TRANSCRIPTION REPRESSOR NIAR-RELATED"/>
    <property type="match status" value="1"/>
</dbReference>
<evidence type="ECO:0000259" key="3">
    <source>
        <dbReference type="Pfam" id="PF08279"/>
    </source>
</evidence>
<dbReference type="eggNOG" id="COG1827">
    <property type="taxonomic scope" value="Bacteria"/>
</dbReference>
<dbReference type="InterPro" id="IPR036390">
    <property type="entry name" value="WH_DNA-bd_sf"/>
</dbReference>
<feature type="binding site" evidence="1">
    <location>
        <position position="145"/>
    </location>
    <ligand>
        <name>Ni(2+)</name>
        <dbReference type="ChEBI" id="CHEBI:49786"/>
    </ligand>
</feature>
<dbReference type="InterPro" id="IPR013196">
    <property type="entry name" value="HTH_11"/>
</dbReference>
<dbReference type="KEGG" id="tki:TKV_c05050"/>
<dbReference type="PANTHER" id="PTHR40068:SF1">
    <property type="entry name" value="TRANSCRIPTION REPRESSOR NIAR-RELATED"/>
    <property type="match status" value="1"/>
</dbReference>
<evidence type="ECO:0000313" key="5">
    <source>
        <dbReference type="Proteomes" id="UP000029669"/>
    </source>
</evidence>
<dbReference type="InterPro" id="IPR035922">
    <property type="entry name" value="3H_dom_sf"/>
</dbReference>
<protein>
    <submittedName>
        <fullName evidence="4">Transcription repressor NiaR</fullName>
    </submittedName>
</protein>
<keyword evidence="1" id="KW-0479">Metal-binding</keyword>
<dbReference type="Pfam" id="PF02829">
    <property type="entry name" value="3H"/>
    <property type="match status" value="1"/>
</dbReference>
<dbReference type="EMBL" id="CP009170">
    <property type="protein sequence ID" value="AIS51704.1"/>
    <property type="molecule type" value="Genomic_DNA"/>
</dbReference>
<dbReference type="Pfam" id="PF08279">
    <property type="entry name" value="HTH_11"/>
    <property type="match status" value="1"/>
</dbReference>
<sequence>MIAQERRNKIVEILKNAKEPISGSDLAKRFGVTRQIIVQDIAILRAKGIKILSTPQGYIIDIVKENTVKRVFAVKHGYDRTEEELNLIVDNGGKVLDVIVEHPFYGEIKGLLMLSSRYDVSKFMEFVKEGKATLLSSLTDGVHLHTVEGENKEVLDRIQKVLKEKGFLIE</sequence>
<organism evidence="4 5">
    <name type="scientific">Thermoanaerobacter kivui</name>
    <name type="common">Acetogenium kivui</name>
    <dbReference type="NCBI Taxonomy" id="2325"/>
    <lineage>
        <taxon>Bacteria</taxon>
        <taxon>Bacillati</taxon>
        <taxon>Bacillota</taxon>
        <taxon>Clostridia</taxon>
        <taxon>Thermoanaerobacterales</taxon>
        <taxon>Thermoanaerobacteraceae</taxon>
        <taxon>Thermoanaerobacter</taxon>
    </lineage>
</organism>
<dbReference type="Proteomes" id="UP000029669">
    <property type="component" value="Chromosome"/>
</dbReference>
<dbReference type="InterPro" id="IPR004173">
    <property type="entry name" value="3H_domain"/>
</dbReference>
<dbReference type="Gene3D" id="3.30.1340.20">
    <property type="entry name" value="3H domain"/>
    <property type="match status" value="1"/>
</dbReference>
<dbReference type="HOGENOM" id="CLU_108798_0_0_9"/>
<feature type="domain" description="3H" evidence="2">
    <location>
        <begin position="72"/>
        <end position="168"/>
    </location>
</feature>
<name>A0A097APF9_THEKI</name>
<dbReference type="GO" id="GO:0046872">
    <property type="term" value="F:metal ion binding"/>
    <property type="evidence" value="ECO:0007669"/>
    <property type="project" value="UniProtKB-KW"/>
</dbReference>
<dbReference type="SUPFAM" id="SSF75500">
    <property type="entry name" value="Putative transcriptional regulator TM1602, C-terminal domain"/>
    <property type="match status" value="1"/>
</dbReference>
<dbReference type="STRING" id="2325.TKV_c05050"/>
<dbReference type="OrthoDB" id="9792661at2"/>
<dbReference type="InterPro" id="IPR026043">
    <property type="entry name" value="NadR"/>
</dbReference>